<feature type="compositionally biased region" description="Basic and acidic residues" evidence="1">
    <location>
        <begin position="204"/>
        <end position="243"/>
    </location>
</feature>
<dbReference type="InterPro" id="IPR008833">
    <property type="entry name" value="Surf2"/>
</dbReference>
<feature type="compositionally biased region" description="Acidic residues" evidence="1">
    <location>
        <begin position="151"/>
        <end position="166"/>
    </location>
</feature>
<dbReference type="PANTHER" id="PTHR34348:SF1">
    <property type="entry name" value="SURFEIT LOCUS PROTEIN 2"/>
    <property type="match status" value="1"/>
</dbReference>
<dbReference type="PANTHER" id="PTHR34348">
    <property type="entry name" value="SURFEIT LOCUS PROTEIN 2"/>
    <property type="match status" value="1"/>
</dbReference>
<dbReference type="Pfam" id="PF05477">
    <property type="entry name" value="SURF2"/>
    <property type="match status" value="1"/>
</dbReference>
<evidence type="ECO:0000256" key="1">
    <source>
        <dbReference type="SAM" id="MobiDB-lite"/>
    </source>
</evidence>
<organism evidence="2 3">
    <name type="scientific">Elysia marginata</name>
    <dbReference type="NCBI Taxonomy" id="1093978"/>
    <lineage>
        <taxon>Eukaryota</taxon>
        <taxon>Metazoa</taxon>
        <taxon>Spiralia</taxon>
        <taxon>Lophotrochozoa</taxon>
        <taxon>Mollusca</taxon>
        <taxon>Gastropoda</taxon>
        <taxon>Heterobranchia</taxon>
        <taxon>Euthyneura</taxon>
        <taxon>Panpulmonata</taxon>
        <taxon>Sacoglossa</taxon>
        <taxon>Placobranchoidea</taxon>
        <taxon>Plakobranchidae</taxon>
        <taxon>Elysia</taxon>
    </lineage>
</organism>
<evidence type="ECO:0000313" key="3">
    <source>
        <dbReference type="Proteomes" id="UP000762676"/>
    </source>
</evidence>
<dbReference type="Proteomes" id="UP000762676">
    <property type="component" value="Unassembled WGS sequence"/>
</dbReference>
<dbReference type="AlphaFoldDB" id="A0AAV4JW01"/>
<feature type="region of interest" description="Disordered" evidence="1">
    <location>
        <begin position="121"/>
        <end position="288"/>
    </location>
</feature>
<protein>
    <submittedName>
        <fullName evidence="2">Surfeit locus protein 2</fullName>
    </submittedName>
</protein>
<feature type="compositionally biased region" description="Basic residues" evidence="1">
    <location>
        <begin position="271"/>
        <end position="281"/>
    </location>
</feature>
<accession>A0AAV4JW01</accession>
<dbReference type="EMBL" id="BMAT01014133">
    <property type="protein sequence ID" value="GFS26595.1"/>
    <property type="molecule type" value="Genomic_DNA"/>
</dbReference>
<comment type="caution">
    <text evidence="2">The sequence shown here is derived from an EMBL/GenBank/DDBJ whole genome shotgun (WGS) entry which is preliminary data.</text>
</comment>
<evidence type="ECO:0000313" key="2">
    <source>
        <dbReference type="EMBL" id="GFS26595.1"/>
    </source>
</evidence>
<reference evidence="2 3" key="1">
    <citation type="journal article" date="2021" name="Elife">
        <title>Chloroplast acquisition without the gene transfer in kleptoplastic sea slugs, Plakobranchus ocellatus.</title>
        <authorList>
            <person name="Maeda T."/>
            <person name="Takahashi S."/>
            <person name="Yoshida T."/>
            <person name="Shimamura S."/>
            <person name="Takaki Y."/>
            <person name="Nagai Y."/>
            <person name="Toyoda A."/>
            <person name="Suzuki Y."/>
            <person name="Arimoto A."/>
            <person name="Ishii H."/>
            <person name="Satoh N."/>
            <person name="Nishiyama T."/>
            <person name="Hasebe M."/>
            <person name="Maruyama T."/>
            <person name="Minagawa J."/>
            <person name="Obokata J."/>
            <person name="Shigenobu S."/>
        </authorList>
    </citation>
    <scope>NUCLEOTIDE SEQUENCE [LARGE SCALE GENOMIC DNA]</scope>
</reference>
<feature type="compositionally biased region" description="Acidic residues" evidence="1">
    <location>
        <begin position="176"/>
        <end position="190"/>
    </location>
</feature>
<sequence length="288" mass="32716">MTSTEIKALLNRHKSLKYDESKSKVICELTKHEMPLTVSAIESYVKGKKYQKAVEKAYDFNQYKPHIVPSTKRNHLHKLFCVLTLRHVAWSREAVERHVLGKKYKRAFARWTRCQETGEKFVPRGGKHKKAGDSDSDSIGSSAARNWSDDSSGDDSTEADDLEDLYPAEVFGKYGEEDDDSEDSEDEESEVKENPSSFFIAQKRPTDEPHGDGDKSDYDMDILNRVEDGTRDDGSLKQKTADKPKKKGEKRKKSITRANGDAAVQSLPQSKKAKSKIKNKREKQIQKT</sequence>
<keyword evidence="3" id="KW-1185">Reference proteome</keyword>
<proteinExistence type="predicted"/>
<name>A0AAV4JW01_9GAST</name>
<feature type="compositionally biased region" description="Basic residues" evidence="1">
    <location>
        <begin position="244"/>
        <end position="255"/>
    </location>
</feature>
<gene>
    <name evidence="2" type="ORF">ElyMa_007059100</name>
</gene>